<comment type="caution">
    <text evidence="2">The sequence shown here is derived from an EMBL/GenBank/DDBJ whole genome shotgun (WGS) entry which is preliminary data.</text>
</comment>
<sequence>MAQSQSLAHKVRTAVTMGPRRQLLVAEASARMAVARISLAIYPFRRLAKGFGAFVPPNDPRVLASAANAADDHARAAREIGWAVRTAAPWMPFRSVCLQQAMAAHAMLKRRGVASVMHFGAGKSAEKPIDAHAWLDAAGVKVTGYPVASNLSEIGCFVPTLSRESSVGPARQS</sequence>
<evidence type="ECO:0000313" key="3">
    <source>
        <dbReference type="Proteomes" id="UP001419910"/>
    </source>
</evidence>
<dbReference type="EMBL" id="JBDIME010000003">
    <property type="protein sequence ID" value="MEN2788978.1"/>
    <property type="molecule type" value="Genomic_DNA"/>
</dbReference>
<protein>
    <submittedName>
        <fullName evidence="2">Lasso peptide biosynthesis B2 protein</fullName>
    </submittedName>
</protein>
<dbReference type="Proteomes" id="UP001419910">
    <property type="component" value="Unassembled WGS sequence"/>
</dbReference>
<gene>
    <name evidence="2" type="ORF">ABC974_05015</name>
</gene>
<dbReference type="Pfam" id="PF13471">
    <property type="entry name" value="Transglut_core3"/>
    <property type="match status" value="1"/>
</dbReference>
<dbReference type="RefSeq" id="WP_343891638.1">
    <property type="nucleotide sequence ID" value="NZ_BAAAEH010000047.1"/>
</dbReference>
<dbReference type="NCBIfam" id="NF033537">
    <property type="entry name" value="lasso_biosyn_B2"/>
    <property type="match status" value="1"/>
</dbReference>
<accession>A0ABU9XZJ5</accession>
<reference evidence="2 3" key="1">
    <citation type="submission" date="2024-05" db="EMBL/GenBank/DDBJ databases">
        <authorList>
            <person name="Liu Q."/>
            <person name="Xin Y.-H."/>
        </authorList>
    </citation>
    <scope>NUCLEOTIDE SEQUENCE [LARGE SCALE GENOMIC DNA]</scope>
    <source>
        <strain evidence="2 3">CGMCC 1.10181</strain>
    </source>
</reference>
<organism evidence="2 3">
    <name type="scientific">Sphingomonas oligophenolica</name>
    <dbReference type="NCBI Taxonomy" id="301154"/>
    <lineage>
        <taxon>Bacteria</taxon>
        <taxon>Pseudomonadati</taxon>
        <taxon>Pseudomonadota</taxon>
        <taxon>Alphaproteobacteria</taxon>
        <taxon>Sphingomonadales</taxon>
        <taxon>Sphingomonadaceae</taxon>
        <taxon>Sphingomonas</taxon>
    </lineage>
</organism>
<dbReference type="InterPro" id="IPR053521">
    <property type="entry name" value="McjB-like"/>
</dbReference>
<dbReference type="InterPro" id="IPR032708">
    <property type="entry name" value="McjB_C"/>
</dbReference>
<proteinExistence type="predicted"/>
<evidence type="ECO:0000259" key="1">
    <source>
        <dbReference type="Pfam" id="PF13471"/>
    </source>
</evidence>
<keyword evidence="3" id="KW-1185">Reference proteome</keyword>
<name>A0ABU9XZJ5_9SPHN</name>
<evidence type="ECO:0000313" key="2">
    <source>
        <dbReference type="EMBL" id="MEN2788978.1"/>
    </source>
</evidence>
<feature type="domain" description="Microcin J25-processing protein McjB C-terminal" evidence="1">
    <location>
        <begin position="40"/>
        <end position="146"/>
    </location>
</feature>